<protein>
    <submittedName>
        <fullName evidence="1">Uncharacterized protein</fullName>
    </submittedName>
</protein>
<reference evidence="2" key="1">
    <citation type="submission" date="2017-09" db="EMBL/GenBank/DDBJ databases">
        <title>Depth-based differentiation of microbial function through sediment-hosted aquifers and enrichment of novel symbionts in the deep terrestrial subsurface.</title>
        <authorList>
            <person name="Probst A.J."/>
            <person name="Ladd B."/>
            <person name="Jarett J.K."/>
            <person name="Geller-Mcgrath D.E."/>
            <person name="Sieber C.M.K."/>
            <person name="Emerson J.B."/>
            <person name="Anantharaman K."/>
            <person name="Thomas B.C."/>
            <person name="Malmstrom R."/>
            <person name="Stieglmeier M."/>
            <person name="Klingl A."/>
            <person name="Woyke T."/>
            <person name="Ryan C.M."/>
            <person name="Banfield J.F."/>
        </authorList>
    </citation>
    <scope>NUCLEOTIDE SEQUENCE [LARGE SCALE GENOMIC DNA]</scope>
</reference>
<proteinExistence type="predicted"/>
<dbReference type="EMBL" id="PFBH01000009">
    <property type="protein sequence ID" value="PIR85278.1"/>
    <property type="molecule type" value="Genomic_DNA"/>
</dbReference>
<dbReference type="AlphaFoldDB" id="A0A2H0UFU2"/>
<gene>
    <name evidence="1" type="ORF">COU15_01550</name>
</gene>
<evidence type="ECO:0000313" key="2">
    <source>
        <dbReference type="Proteomes" id="UP000229315"/>
    </source>
</evidence>
<dbReference type="Proteomes" id="UP000229315">
    <property type="component" value="Unassembled WGS sequence"/>
</dbReference>
<comment type="caution">
    <text evidence="1">The sequence shown here is derived from an EMBL/GenBank/DDBJ whole genome shotgun (WGS) entry which is preliminary data.</text>
</comment>
<accession>A0A2H0UFU2</accession>
<organism evidence="1 2">
    <name type="scientific">Candidatus Kaiserbacteria bacterium CG10_big_fil_rev_8_21_14_0_10_45_20</name>
    <dbReference type="NCBI Taxonomy" id="1974607"/>
    <lineage>
        <taxon>Bacteria</taxon>
        <taxon>Candidatus Kaiseribacteriota</taxon>
    </lineage>
</organism>
<sequence>MKKESFASKQPAPKVEDIHALRRLQPIEKFMLVHNGWMPTPIPPWLKQSVKKNGKHFEYTDVYVEGEGAVRLCRIAR</sequence>
<evidence type="ECO:0000313" key="1">
    <source>
        <dbReference type="EMBL" id="PIR85278.1"/>
    </source>
</evidence>
<name>A0A2H0UFU2_9BACT</name>